<reference evidence="2" key="2">
    <citation type="journal article" date="2019" name="Mol. Plant Microbe Interact.">
        <title>Genome sequence resources for four phytopathogenic fungi from the Colletotrichum orbiculare species complex.</title>
        <authorList>
            <person name="Gan P."/>
            <person name="Tsushima A."/>
            <person name="Narusaka M."/>
            <person name="Narusaka Y."/>
            <person name="Takano Y."/>
            <person name="Kubo Y."/>
            <person name="Shirasu K."/>
        </authorList>
    </citation>
    <scope>GENOME REANNOTATION</scope>
    <source>
        <strain evidence="2">104-T / ATCC 96160 / CBS 514.97 / LARS 414 / MAFF 240422</strain>
    </source>
</reference>
<organism evidence="1 2">
    <name type="scientific">Colletotrichum orbiculare (strain 104-T / ATCC 96160 / CBS 514.97 / LARS 414 / MAFF 240422)</name>
    <name type="common">Cucumber anthracnose fungus</name>
    <name type="synonym">Colletotrichum lagenarium</name>
    <dbReference type="NCBI Taxonomy" id="1213857"/>
    <lineage>
        <taxon>Eukaryota</taxon>
        <taxon>Fungi</taxon>
        <taxon>Dikarya</taxon>
        <taxon>Ascomycota</taxon>
        <taxon>Pezizomycotina</taxon>
        <taxon>Sordariomycetes</taxon>
        <taxon>Hypocreomycetidae</taxon>
        <taxon>Glomerellales</taxon>
        <taxon>Glomerellaceae</taxon>
        <taxon>Colletotrichum</taxon>
        <taxon>Colletotrichum orbiculare species complex</taxon>
    </lineage>
</organism>
<evidence type="ECO:0000313" key="2">
    <source>
        <dbReference type="Proteomes" id="UP000014480"/>
    </source>
</evidence>
<accession>A0A484FLM3</accession>
<name>A0A484FLM3_COLOR</name>
<reference evidence="2" key="1">
    <citation type="journal article" date="2013" name="New Phytol.">
        <title>Comparative genomic and transcriptomic analyses reveal the hemibiotrophic stage shift of Colletotrichum fungi.</title>
        <authorList>
            <person name="Gan P."/>
            <person name="Ikeda K."/>
            <person name="Irieda H."/>
            <person name="Narusaka M."/>
            <person name="O'Connell R.J."/>
            <person name="Narusaka Y."/>
            <person name="Takano Y."/>
            <person name="Kubo Y."/>
            <person name="Shirasu K."/>
        </authorList>
    </citation>
    <scope>NUCLEOTIDE SEQUENCE [LARGE SCALE GENOMIC DNA]</scope>
    <source>
        <strain evidence="2">104-T / ATCC 96160 / CBS 514.97 / LARS 414 / MAFF 240422</strain>
    </source>
</reference>
<keyword evidence="2" id="KW-1185">Reference proteome</keyword>
<gene>
    <name evidence="1" type="ORF">Cob_v007857</name>
</gene>
<evidence type="ECO:0000313" key="1">
    <source>
        <dbReference type="EMBL" id="TDZ19250.1"/>
    </source>
</evidence>
<protein>
    <submittedName>
        <fullName evidence="1">Uncharacterized protein</fullName>
    </submittedName>
</protein>
<sequence length="207" mass="22925">MVVHSPPVAPPWICHKRRGLGAFHESTTQYCPFPALMSCIGAPAKNPAMSSRIAASHHHSRPVRRCLPLQPISSDFELGLPLLAIIRQPVVVRLNHLASSNDLHPISRLKGLASASKAEFRVRRPPPIQRRSVIGSAHEAIVSLELKPTTTSPRSLPFAEKRVRADCQLSSSLSKARRNPISVDTPCSRRRLFVPAVYSLPRWIPQQ</sequence>
<comment type="caution">
    <text evidence="1">The sequence shown here is derived from an EMBL/GenBank/DDBJ whole genome shotgun (WGS) entry which is preliminary data.</text>
</comment>
<dbReference type="EMBL" id="AMCV02000020">
    <property type="protein sequence ID" value="TDZ19250.1"/>
    <property type="molecule type" value="Genomic_DNA"/>
</dbReference>
<dbReference type="Proteomes" id="UP000014480">
    <property type="component" value="Unassembled WGS sequence"/>
</dbReference>
<dbReference type="AlphaFoldDB" id="A0A484FLM3"/>
<proteinExistence type="predicted"/>